<feature type="domain" description="Response regulatory" evidence="2">
    <location>
        <begin position="4"/>
        <end position="116"/>
    </location>
</feature>
<keyword evidence="5" id="KW-1185">Reference proteome</keyword>
<dbReference type="Gene3D" id="3.40.50.2300">
    <property type="match status" value="1"/>
</dbReference>
<evidence type="ECO:0000259" key="2">
    <source>
        <dbReference type="PROSITE" id="PS50110"/>
    </source>
</evidence>
<dbReference type="InterPro" id="IPR011006">
    <property type="entry name" value="CheY-like_superfamily"/>
</dbReference>
<proteinExistence type="predicted"/>
<dbReference type="SUPFAM" id="SSF52172">
    <property type="entry name" value="CheY-like"/>
    <property type="match status" value="1"/>
</dbReference>
<dbReference type="Proteomes" id="UP001596958">
    <property type="component" value="Unassembled WGS sequence"/>
</dbReference>
<dbReference type="RefSeq" id="WP_377097414.1">
    <property type="nucleotide sequence ID" value="NZ_JBHTHU010000001.1"/>
</dbReference>
<accession>A0ABW2YS43</accession>
<dbReference type="EMBL" id="JBHTHU010000001">
    <property type="protein sequence ID" value="MFD0749234.1"/>
    <property type="molecule type" value="Genomic_DNA"/>
</dbReference>
<dbReference type="PANTHER" id="PTHR37299">
    <property type="entry name" value="TRANSCRIPTIONAL REGULATOR-RELATED"/>
    <property type="match status" value="1"/>
</dbReference>
<protein>
    <submittedName>
        <fullName evidence="4">LytR/AlgR family response regulator transcription factor</fullName>
    </submittedName>
</protein>
<dbReference type="Gene3D" id="2.40.50.1020">
    <property type="entry name" value="LytTr DNA-binding domain"/>
    <property type="match status" value="1"/>
</dbReference>
<dbReference type="InterPro" id="IPR001789">
    <property type="entry name" value="Sig_transdc_resp-reg_receiver"/>
</dbReference>
<gene>
    <name evidence="4" type="ORF">ACFQZS_03710</name>
</gene>
<dbReference type="Pfam" id="PF00072">
    <property type="entry name" value="Response_reg"/>
    <property type="match status" value="1"/>
</dbReference>
<dbReference type="InterPro" id="IPR007492">
    <property type="entry name" value="LytTR_DNA-bd_dom"/>
</dbReference>
<reference evidence="5" key="1">
    <citation type="journal article" date="2019" name="Int. J. Syst. Evol. Microbiol.">
        <title>The Global Catalogue of Microorganisms (GCM) 10K type strain sequencing project: providing services to taxonomists for standard genome sequencing and annotation.</title>
        <authorList>
            <consortium name="The Broad Institute Genomics Platform"/>
            <consortium name="The Broad Institute Genome Sequencing Center for Infectious Disease"/>
            <person name="Wu L."/>
            <person name="Ma J."/>
        </authorList>
    </citation>
    <scope>NUCLEOTIDE SEQUENCE [LARGE SCALE GENOMIC DNA]</scope>
    <source>
        <strain evidence="5">CCUG 63418</strain>
    </source>
</reference>
<name>A0ABW2YS43_9SPHI</name>
<comment type="caution">
    <text evidence="4">The sequence shown here is derived from an EMBL/GenBank/DDBJ whole genome shotgun (WGS) entry which is preliminary data.</text>
</comment>
<evidence type="ECO:0000313" key="5">
    <source>
        <dbReference type="Proteomes" id="UP001596958"/>
    </source>
</evidence>
<organism evidence="4 5">
    <name type="scientific">Mucilaginibacter calamicampi</name>
    <dbReference type="NCBI Taxonomy" id="1302352"/>
    <lineage>
        <taxon>Bacteria</taxon>
        <taxon>Pseudomonadati</taxon>
        <taxon>Bacteroidota</taxon>
        <taxon>Sphingobacteriia</taxon>
        <taxon>Sphingobacteriales</taxon>
        <taxon>Sphingobacteriaceae</taxon>
        <taxon>Mucilaginibacter</taxon>
    </lineage>
</organism>
<feature type="domain" description="HTH LytTR-type" evidence="3">
    <location>
        <begin position="137"/>
        <end position="232"/>
    </location>
</feature>
<sequence>MKQTCYIVDDELHAVEMLITYIAQTEGLELAGYSTNPLVALNEVTGDNPPDVTFLDVEMPELSGLDFTELAGSHTRIVLTTAYQEFAVAAFEKEVFDYLLKPISYTRFRKCIQRIERSNKTKAHREKRDFFYVKSDIKGKAVKVRVNDIIYVEGALNYVKIHQAKGAILSYLTLSEMLQYLPAEQFSRIHHSFIINNEKITTIEGGRVTLEGHIYVTLGRSYKETFLAQMSQSLLKSKRQP</sequence>
<dbReference type="PANTHER" id="PTHR37299:SF1">
    <property type="entry name" value="STAGE 0 SPORULATION PROTEIN A HOMOLOG"/>
    <property type="match status" value="1"/>
</dbReference>
<evidence type="ECO:0000313" key="4">
    <source>
        <dbReference type="EMBL" id="MFD0749234.1"/>
    </source>
</evidence>
<dbReference type="SMART" id="SM00448">
    <property type="entry name" value="REC"/>
    <property type="match status" value="1"/>
</dbReference>
<evidence type="ECO:0000259" key="3">
    <source>
        <dbReference type="PROSITE" id="PS50930"/>
    </source>
</evidence>
<dbReference type="Pfam" id="PF04397">
    <property type="entry name" value="LytTR"/>
    <property type="match status" value="1"/>
</dbReference>
<dbReference type="PROSITE" id="PS50930">
    <property type="entry name" value="HTH_LYTTR"/>
    <property type="match status" value="1"/>
</dbReference>
<keyword evidence="1" id="KW-0597">Phosphoprotein</keyword>
<dbReference type="InterPro" id="IPR046947">
    <property type="entry name" value="LytR-like"/>
</dbReference>
<dbReference type="SMART" id="SM00850">
    <property type="entry name" value="LytTR"/>
    <property type="match status" value="1"/>
</dbReference>
<dbReference type="PROSITE" id="PS50110">
    <property type="entry name" value="RESPONSE_REGULATORY"/>
    <property type="match status" value="1"/>
</dbReference>
<evidence type="ECO:0000256" key="1">
    <source>
        <dbReference type="PROSITE-ProRule" id="PRU00169"/>
    </source>
</evidence>
<feature type="modified residue" description="4-aspartylphosphate" evidence="1">
    <location>
        <position position="56"/>
    </location>
</feature>